<sequence>MTQRTTLVAGLCGLALMAAGAAAQAQSWPERPVSMIVAYGAGGGTDTLARIVADPLSRVIGQPVVVENRPGAGGTIGADAAAKASPDGHTLYMMANGHTVAGAMYASLPYDTVADFQGISEVASMPLVVIARPDFPANTFAELVELAKKQPGELDFASIGVGSSQHFAGALLAETAGIEMVHIPYQKTPEALAAVLSGEVDLLVEVLAPMLGQIASGEIKAITVTSAERHPKLPDVGTVAEAGYADYDVATWYGIAMPSGAEAALVDKVSAAVQEALKDDAVTAKLVESGYVTGASSPADFTAKIASETERWRAVREKAGIETR</sequence>
<reference evidence="3 4" key="1">
    <citation type="journal article" date="2011" name="J. Bacteriol.">
        <title>Complete genome sequence of Polymorphum gilvum SL003B-26A1T, a crude oil-degrading bacterium from oil-polluted saline soil.</title>
        <authorList>
            <person name="Li S.G."/>
            <person name="Tang Y.Q."/>
            <person name="Nie Y."/>
            <person name="Cai M."/>
            <person name="Wu X.L."/>
        </authorList>
    </citation>
    <scope>NUCLEOTIDE SEQUENCE [LARGE SCALE GENOMIC DNA]</scope>
    <source>
        <strain evidence="4">LMG 25793 / CGMCC 1.9160 / SL003B-26A1</strain>
    </source>
</reference>
<dbReference type="PIRSF" id="PIRSF017082">
    <property type="entry name" value="YflP"/>
    <property type="match status" value="1"/>
</dbReference>
<dbReference type="PANTHER" id="PTHR42928">
    <property type="entry name" value="TRICARBOXYLATE-BINDING PROTEIN"/>
    <property type="match status" value="1"/>
</dbReference>
<name>F2J2J1_POLGS</name>
<dbReference type="HOGENOM" id="CLU_045683_0_0_5"/>
<gene>
    <name evidence="3" type="primary">bug61</name>
    <name evidence="3" type="ordered locus">SL003B_2481</name>
</gene>
<accession>F2J2J1</accession>
<dbReference type="InterPro" id="IPR005064">
    <property type="entry name" value="BUG"/>
</dbReference>
<dbReference type="OrthoDB" id="7248487at2"/>
<organism evidence="3 4">
    <name type="scientific">Polymorphum gilvum (strain LMG 25793 / CGMCC 1.9160 / SL003B-26A1)</name>
    <dbReference type="NCBI Taxonomy" id="991905"/>
    <lineage>
        <taxon>Bacteria</taxon>
        <taxon>Pseudomonadati</taxon>
        <taxon>Pseudomonadota</taxon>
        <taxon>Alphaproteobacteria</taxon>
        <taxon>Rhodobacterales</taxon>
        <taxon>Paracoccaceae</taxon>
        <taxon>Polymorphum</taxon>
    </lineage>
</organism>
<dbReference type="Proteomes" id="UP000008130">
    <property type="component" value="Chromosome"/>
</dbReference>
<protein>
    <submittedName>
        <fullName evidence="3">Putative NagM-like protein</fullName>
    </submittedName>
</protein>
<dbReference type="Gene3D" id="3.40.190.10">
    <property type="entry name" value="Periplasmic binding protein-like II"/>
    <property type="match status" value="1"/>
</dbReference>
<dbReference type="PATRIC" id="fig|991905.3.peg.2543"/>
<dbReference type="AlphaFoldDB" id="F2J2J1"/>
<evidence type="ECO:0000313" key="4">
    <source>
        <dbReference type="Proteomes" id="UP000008130"/>
    </source>
</evidence>
<evidence type="ECO:0000256" key="2">
    <source>
        <dbReference type="SAM" id="SignalP"/>
    </source>
</evidence>
<dbReference type="KEGG" id="pgv:SL003B_2481"/>
<proteinExistence type="inferred from homology"/>
<dbReference type="RefSeq" id="WP_013653219.1">
    <property type="nucleotide sequence ID" value="NC_015259.1"/>
</dbReference>
<dbReference type="eggNOG" id="COG3181">
    <property type="taxonomic scope" value="Bacteria"/>
</dbReference>
<dbReference type="EMBL" id="CP002568">
    <property type="protein sequence ID" value="ADZ70905.1"/>
    <property type="molecule type" value="Genomic_DNA"/>
</dbReference>
<dbReference type="STRING" id="991905.SL003B_2481"/>
<keyword evidence="4" id="KW-1185">Reference proteome</keyword>
<evidence type="ECO:0000256" key="1">
    <source>
        <dbReference type="ARBA" id="ARBA00006987"/>
    </source>
</evidence>
<dbReference type="SUPFAM" id="SSF53850">
    <property type="entry name" value="Periplasmic binding protein-like II"/>
    <property type="match status" value="1"/>
</dbReference>
<feature type="chain" id="PRO_5003283835" evidence="2">
    <location>
        <begin position="26"/>
        <end position="324"/>
    </location>
</feature>
<dbReference type="Pfam" id="PF03401">
    <property type="entry name" value="TctC"/>
    <property type="match status" value="1"/>
</dbReference>
<dbReference type="InterPro" id="IPR042100">
    <property type="entry name" value="Bug_dom1"/>
</dbReference>
<dbReference type="PANTHER" id="PTHR42928:SF5">
    <property type="entry name" value="BLR1237 PROTEIN"/>
    <property type="match status" value="1"/>
</dbReference>
<comment type="similarity">
    <text evidence="1">Belongs to the UPF0065 (bug) family.</text>
</comment>
<evidence type="ECO:0000313" key="3">
    <source>
        <dbReference type="EMBL" id="ADZ70905.1"/>
    </source>
</evidence>
<dbReference type="CDD" id="cd13578">
    <property type="entry name" value="PBP2_Bug27"/>
    <property type="match status" value="1"/>
</dbReference>
<dbReference type="Gene3D" id="3.40.190.150">
    <property type="entry name" value="Bordetella uptake gene, domain 1"/>
    <property type="match status" value="1"/>
</dbReference>
<feature type="signal peptide" evidence="2">
    <location>
        <begin position="1"/>
        <end position="25"/>
    </location>
</feature>
<keyword evidence="2" id="KW-0732">Signal</keyword>